<organism evidence="2 3">
    <name type="scientific">Candidatus Amesbacteria bacterium RIFCSPLOWO2_01_FULL_48_25</name>
    <dbReference type="NCBI Taxonomy" id="1797259"/>
    <lineage>
        <taxon>Bacteria</taxon>
        <taxon>Candidatus Amesiibacteriota</taxon>
    </lineage>
</organism>
<comment type="caution">
    <text evidence="2">The sequence shown here is derived from an EMBL/GenBank/DDBJ whole genome shotgun (WGS) entry which is preliminary data.</text>
</comment>
<dbReference type="Proteomes" id="UP000177080">
    <property type="component" value="Unassembled WGS sequence"/>
</dbReference>
<proteinExistence type="predicted"/>
<reference evidence="2 3" key="1">
    <citation type="journal article" date="2016" name="Nat. Commun.">
        <title>Thousands of microbial genomes shed light on interconnected biogeochemical processes in an aquifer system.</title>
        <authorList>
            <person name="Anantharaman K."/>
            <person name="Brown C.T."/>
            <person name="Hug L.A."/>
            <person name="Sharon I."/>
            <person name="Castelle C.J."/>
            <person name="Probst A.J."/>
            <person name="Thomas B.C."/>
            <person name="Singh A."/>
            <person name="Wilkins M.J."/>
            <person name="Karaoz U."/>
            <person name="Brodie E.L."/>
            <person name="Williams K.H."/>
            <person name="Hubbard S.S."/>
            <person name="Banfield J.F."/>
        </authorList>
    </citation>
    <scope>NUCLEOTIDE SEQUENCE [LARGE SCALE GENOMIC DNA]</scope>
</reference>
<gene>
    <name evidence="2" type="ORF">A2989_04900</name>
</gene>
<evidence type="ECO:0000313" key="3">
    <source>
        <dbReference type="Proteomes" id="UP000177080"/>
    </source>
</evidence>
<dbReference type="STRING" id="1797259.A2989_04900"/>
<accession>A0A1F4ZDH9</accession>
<evidence type="ECO:0000256" key="1">
    <source>
        <dbReference type="SAM" id="MobiDB-lite"/>
    </source>
</evidence>
<feature type="region of interest" description="Disordered" evidence="1">
    <location>
        <begin position="1"/>
        <end position="20"/>
    </location>
</feature>
<dbReference type="EMBL" id="MEXN01000001">
    <property type="protein sequence ID" value="OGD04343.1"/>
    <property type="molecule type" value="Genomic_DNA"/>
</dbReference>
<protein>
    <submittedName>
        <fullName evidence="2">Uncharacterized protein</fullName>
    </submittedName>
</protein>
<name>A0A1F4ZDH9_9BACT</name>
<evidence type="ECO:0000313" key="2">
    <source>
        <dbReference type="EMBL" id="OGD04343.1"/>
    </source>
</evidence>
<dbReference type="AlphaFoldDB" id="A0A1F4ZDH9"/>
<sequence>MGAKKTALKNGNGHSPPGEVEVASEGEVLAQPELGAIGKGKEISGVRWARKIAEAGVEMVGWSVYLYVRSAAKASEMMCKELVQGGILGPVAVGFGGKLMLEGMKYAGRLEELDPLQTLSLAYIPIGLWGIMAGVEPTVRGGTELLKWGATQWRGR</sequence>